<organism evidence="4 5">
    <name type="scientific">Smittium culicis</name>
    <dbReference type="NCBI Taxonomy" id="133412"/>
    <lineage>
        <taxon>Eukaryota</taxon>
        <taxon>Fungi</taxon>
        <taxon>Fungi incertae sedis</taxon>
        <taxon>Zoopagomycota</taxon>
        <taxon>Kickxellomycotina</taxon>
        <taxon>Harpellomycetes</taxon>
        <taxon>Harpellales</taxon>
        <taxon>Legeriomycetaceae</taxon>
        <taxon>Smittium</taxon>
    </lineage>
</organism>
<dbReference type="PANTHER" id="PTHR45890">
    <property type="entry name" value="AARF DOMAIN CONTAINING KINASE 2 (PREDICTED)"/>
    <property type="match status" value="1"/>
</dbReference>
<accession>A0A1R1Y621</accession>
<feature type="domain" description="ABC1 atypical kinase-like" evidence="3">
    <location>
        <begin position="197"/>
        <end position="358"/>
    </location>
</feature>
<name>A0A1R1Y621_9FUNG</name>
<dbReference type="GO" id="GO:0005739">
    <property type="term" value="C:mitochondrion"/>
    <property type="evidence" value="ECO:0007669"/>
    <property type="project" value="TreeGrafter"/>
</dbReference>
<gene>
    <name evidence="4" type="ORF">AYI70_g2926</name>
</gene>
<dbReference type="STRING" id="133412.A0A1R1Y621"/>
<dbReference type="OrthoDB" id="1290869at2759"/>
<keyword evidence="5" id="KW-1185">Reference proteome</keyword>
<keyword evidence="2" id="KW-0812">Transmembrane</keyword>
<feature type="region of interest" description="Disordered" evidence="1">
    <location>
        <begin position="596"/>
        <end position="629"/>
    </location>
</feature>
<dbReference type="InterPro" id="IPR004147">
    <property type="entry name" value="ABC1_dom"/>
</dbReference>
<dbReference type="SUPFAM" id="SSF56112">
    <property type="entry name" value="Protein kinase-like (PK-like)"/>
    <property type="match status" value="1"/>
</dbReference>
<feature type="transmembrane region" description="Helical" evidence="2">
    <location>
        <begin position="6"/>
        <end position="25"/>
    </location>
</feature>
<keyword evidence="2" id="KW-1133">Transmembrane helix</keyword>
<dbReference type="PANTHER" id="PTHR45890:SF1">
    <property type="entry name" value="AARF DOMAIN CONTAINING KINASE 2"/>
    <property type="match status" value="1"/>
</dbReference>
<proteinExistence type="predicted"/>
<comment type="caution">
    <text evidence="4">The sequence shown here is derived from an EMBL/GenBank/DDBJ whole genome shotgun (WGS) entry which is preliminary data.</text>
</comment>
<keyword evidence="2" id="KW-0472">Membrane</keyword>
<dbReference type="EMBL" id="LSSN01000783">
    <property type="protein sequence ID" value="OMJ22358.1"/>
    <property type="molecule type" value="Genomic_DNA"/>
</dbReference>
<evidence type="ECO:0000259" key="3">
    <source>
        <dbReference type="Pfam" id="PF03109"/>
    </source>
</evidence>
<reference evidence="4 5" key="1">
    <citation type="submission" date="2017-01" db="EMBL/GenBank/DDBJ databases">
        <authorList>
            <person name="Mah S.A."/>
            <person name="Swanson W.J."/>
            <person name="Moy G.W."/>
            <person name="Vacquier V.D."/>
        </authorList>
    </citation>
    <scope>NUCLEOTIDE SEQUENCE [LARGE SCALE GENOMIC DNA]</scope>
    <source>
        <strain evidence="4 5">GSMNP</strain>
    </source>
</reference>
<dbReference type="Pfam" id="PF03109">
    <property type="entry name" value="ABC1"/>
    <property type="match status" value="2"/>
</dbReference>
<evidence type="ECO:0000256" key="1">
    <source>
        <dbReference type="SAM" id="MobiDB-lite"/>
    </source>
</evidence>
<sequence length="682" mass="77798">MTFVRFGRLVGYFAPIIITLPLIFFGTRVQTKDNELSGAIWWYKLVCRQMSLAGPTFVKLSQWASTRTDIFPPQFCIEISKLQSDNKPHSFSFTRSVLESNLPGGNINQIFEWIDPVPMGVGSIAQVHRAKLNKNTIDLVIAYAENIIHQNGIEKIPAVSEFASIKHKYPQINSTQNKAVNKILLENISLVNFLRSEKNEVAVKILHPRVDKLINRDLRIMSFFAHLISLLPTLKWLSLPEEVATFGEMMRTQLDLRIEGQNFLQFSNNFNFRENGKNILRGSEISFPIPILLLSSKKFLIEKFCDGVSIDLFLKNTPSSFDKEISRLGLDSFMRMMILDNFIHSDLHPGNILVSFKPPESLPKPLGIIAEIRNIKRKVFSYFSSKDSDPSHETDLQNDIKNIGSKNCYEDICDTEEEVSSNLRNLSMEKNPDLLRKYLKQIYDAGYKPNLTFLDCGLIVELDARSRRNFLDLFEAISRFDGRRAGELIAVRCPHPEEVLNKDEFVEKLSEQVDEIKKNSLKLGTVSATSILLRTMDNARRHHVRLDHSFVNLAVAIFVLEGIGRQLDNDLDLLKASLPILRQLFRSEAQAGITNLMKSSDKQQADTTSTPSNGQTSSNNIDGVDSQKTTNESGLELHTQFDLLKLWAYIEVREYFNNVISNWGMDDYEFFGDFTPFVSYID</sequence>
<evidence type="ECO:0000313" key="5">
    <source>
        <dbReference type="Proteomes" id="UP000187283"/>
    </source>
</evidence>
<protein>
    <submittedName>
        <fullName evidence="4">ABC1 family protein</fullName>
    </submittedName>
</protein>
<feature type="domain" description="ABC1 atypical kinase-like" evidence="3">
    <location>
        <begin position="82"/>
        <end position="168"/>
    </location>
</feature>
<dbReference type="AlphaFoldDB" id="A0A1R1Y621"/>
<evidence type="ECO:0000256" key="2">
    <source>
        <dbReference type="SAM" id="Phobius"/>
    </source>
</evidence>
<evidence type="ECO:0000313" key="4">
    <source>
        <dbReference type="EMBL" id="OMJ22358.1"/>
    </source>
</evidence>
<dbReference type="InterPro" id="IPR052402">
    <property type="entry name" value="ADCK_kinase"/>
</dbReference>
<dbReference type="InterPro" id="IPR011009">
    <property type="entry name" value="Kinase-like_dom_sf"/>
</dbReference>
<dbReference type="Proteomes" id="UP000187283">
    <property type="component" value="Unassembled WGS sequence"/>
</dbReference>
<feature type="compositionally biased region" description="Polar residues" evidence="1">
    <location>
        <begin position="605"/>
        <end position="629"/>
    </location>
</feature>